<name>A0A5N6P1T5_9ASTR</name>
<evidence type="ECO:0000313" key="2">
    <source>
        <dbReference type="EMBL" id="KAD5802737.1"/>
    </source>
</evidence>
<accession>A0A5N6P1T5</accession>
<evidence type="ECO:0000256" key="1">
    <source>
        <dbReference type="SAM" id="MobiDB-lite"/>
    </source>
</evidence>
<evidence type="ECO:0000313" key="3">
    <source>
        <dbReference type="Proteomes" id="UP000326396"/>
    </source>
</evidence>
<feature type="compositionally biased region" description="Basic and acidic residues" evidence="1">
    <location>
        <begin position="32"/>
        <end position="78"/>
    </location>
</feature>
<protein>
    <submittedName>
        <fullName evidence="2">Uncharacterized protein</fullName>
    </submittedName>
</protein>
<organism evidence="2 3">
    <name type="scientific">Mikania micrantha</name>
    <name type="common">bitter vine</name>
    <dbReference type="NCBI Taxonomy" id="192012"/>
    <lineage>
        <taxon>Eukaryota</taxon>
        <taxon>Viridiplantae</taxon>
        <taxon>Streptophyta</taxon>
        <taxon>Embryophyta</taxon>
        <taxon>Tracheophyta</taxon>
        <taxon>Spermatophyta</taxon>
        <taxon>Magnoliopsida</taxon>
        <taxon>eudicotyledons</taxon>
        <taxon>Gunneridae</taxon>
        <taxon>Pentapetalae</taxon>
        <taxon>asterids</taxon>
        <taxon>campanulids</taxon>
        <taxon>Asterales</taxon>
        <taxon>Asteraceae</taxon>
        <taxon>Asteroideae</taxon>
        <taxon>Heliantheae alliance</taxon>
        <taxon>Eupatorieae</taxon>
        <taxon>Mikania</taxon>
    </lineage>
</organism>
<proteinExistence type="predicted"/>
<dbReference type="AlphaFoldDB" id="A0A5N6P1T5"/>
<dbReference type="EMBL" id="SZYD01000007">
    <property type="protein sequence ID" value="KAD5802737.1"/>
    <property type="molecule type" value="Genomic_DNA"/>
</dbReference>
<dbReference type="Proteomes" id="UP000326396">
    <property type="component" value="Linkage Group LG15"/>
</dbReference>
<keyword evidence="3" id="KW-1185">Reference proteome</keyword>
<gene>
    <name evidence="2" type="ORF">E3N88_14097</name>
</gene>
<reference evidence="2 3" key="1">
    <citation type="submission" date="2019-05" db="EMBL/GenBank/DDBJ databases">
        <title>Mikania micrantha, genome provides insights into the molecular mechanism of rapid growth.</title>
        <authorList>
            <person name="Liu B."/>
        </authorList>
    </citation>
    <scope>NUCLEOTIDE SEQUENCE [LARGE SCALE GENOMIC DNA]</scope>
    <source>
        <strain evidence="2">NLD-2019</strain>
        <tissue evidence="2">Leaf</tissue>
    </source>
</reference>
<comment type="caution">
    <text evidence="2">The sequence shown here is derived from an EMBL/GenBank/DDBJ whole genome shotgun (WGS) entry which is preliminary data.</text>
</comment>
<sequence length="84" mass="10206">MWLRNIHIHDNADGDEVEENGTVSDQEYMTQIRDEIVEQPERRQERGKPEIRDENVRCESRDRRRRRAGELERLRRETSNQSKT</sequence>
<feature type="region of interest" description="Disordered" evidence="1">
    <location>
        <begin position="1"/>
        <end position="84"/>
    </location>
</feature>